<dbReference type="InterPro" id="IPR000821">
    <property type="entry name" value="Ala_racemase"/>
</dbReference>
<reference evidence="11 12" key="1">
    <citation type="journal article" date="2017" name="Int. J. Syst. Evol. Microbiol.">
        <title>Photobacterium alginatilyticum sp. nov., a marine bacterium isolated from bottom seawater.</title>
        <authorList>
            <person name="Wang X."/>
            <person name="Wang Y."/>
            <person name="Yang X."/>
            <person name="Sun H."/>
            <person name="Li B."/>
            <person name="Zhang X.H."/>
        </authorList>
    </citation>
    <scope>NUCLEOTIDE SEQUENCE [LARGE SCALE GENOMIC DNA]</scope>
    <source>
        <strain evidence="11 12">P03D4</strain>
    </source>
</reference>
<comment type="catalytic activity">
    <reaction evidence="9">
        <text>L-lysine = D-lysine</text>
        <dbReference type="Rhea" id="RHEA:22864"/>
        <dbReference type="ChEBI" id="CHEBI:32551"/>
        <dbReference type="ChEBI" id="CHEBI:32557"/>
    </reaction>
</comment>
<feature type="modified residue" description="N6-(pyridoxal phosphate)lysine" evidence="9">
    <location>
        <position position="72"/>
    </location>
</feature>
<evidence type="ECO:0000256" key="6">
    <source>
        <dbReference type="ARBA" id="ARBA00023157"/>
    </source>
</evidence>
<dbReference type="RefSeq" id="WP_160656349.1">
    <property type="nucleotide sequence ID" value="NZ_RSEJ01000027.1"/>
</dbReference>
<feature type="signal peptide" evidence="9">
    <location>
        <begin position="1"/>
        <end position="20"/>
    </location>
</feature>
<comment type="catalytic activity">
    <reaction evidence="9">
        <text>an L-alpha-amino acid = a D-alpha-amino acid</text>
        <dbReference type="Rhea" id="RHEA:18317"/>
        <dbReference type="ChEBI" id="CHEBI:59869"/>
        <dbReference type="ChEBI" id="CHEBI:59871"/>
        <dbReference type="EC" id="5.1.1.10"/>
    </reaction>
</comment>
<dbReference type="InterPro" id="IPR029066">
    <property type="entry name" value="PLP-binding_barrel"/>
</dbReference>
<evidence type="ECO:0000256" key="4">
    <source>
        <dbReference type="ARBA" id="ARBA00022764"/>
    </source>
</evidence>
<dbReference type="PRINTS" id="PR00992">
    <property type="entry name" value="ALARACEMASE"/>
</dbReference>
<evidence type="ECO:0000313" key="12">
    <source>
        <dbReference type="Proteomes" id="UP000738517"/>
    </source>
</evidence>
<dbReference type="NCBIfam" id="NF009879">
    <property type="entry name" value="PRK13340.1-4"/>
    <property type="match status" value="1"/>
</dbReference>
<dbReference type="SUPFAM" id="SSF51419">
    <property type="entry name" value="PLP-binding barrel"/>
    <property type="match status" value="1"/>
</dbReference>
<keyword evidence="3 9" id="KW-0732">Signal</keyword>
<organism evidence="11 12">
    <name type="scientific">Photobacterium alginatilyticum</name>
    <dbReference type="NCBI Taxonomy" id="1775171"/>
    <lineage>
        <taxon>Bacteria</taxon>
        <taxon>Pseudomonadati</taxon>
        <taxon>Pseudomonadota</taxon>
        <taxon>Gammaproteobacteria</taxon>
        <taxon>Vibrionales</taxon>
        <taxon>Vibrionaceae</taxon>
        <taxon>Photobacterium</taxon>
    </lineage>
</organism>
<feature type="disulfide bond" evidence="9">
    <location>
        <begin position="68"/>
        <end position="94"/>
    </location>
</feature>
<feature type="domain" description="Alanine racemase C-terminal" evidence="10">
    <location>
        <begin position="276"/>
        <end position="404"/>
    </location>
</feature>
<dbReference type="InterPro" id="IPR043698">
    <property type="entry name" value="Racemase_Bsr/Lyr"/>
</dbReference>
<name>A0ABW9YNE2_9GAMM</name>
<comment type="caution">
    <text evidence="11">The sequence shown here is derived from an EMBL/GenBank/DDBJ whole genome shotgun (WGS) entry which is preliminary data.</text>
</comment>
<feature type="binding site" evidence="9">
    <location>
        <position position="171"/>
    </location>
    <ligand>
        <name>substrate</name>
    </ligand>
</feature>
<comment type="cofactor">
    <cofactor evidence="1 9">
        <name>pyridoxal 5'-phosphate</name>
        <dbReference type="ChEBI" id="CHEBI:597326"/>
    </cofactor>
</comment>
<comment type="catalytic activity">
    <reaction evidence="9">
        <text>L-arginine = D-arginine</text>
        <dbReference type="Rhea" id="RHEA:18069"/>
        <dbReference type="ChEBI" id="CHEBI:32682"/>
        <dbReference type="ChEBI" id="CHEBI:32689"/>
    </reaction>
</comment>
<protein>
    <recommendedName>
        <fullName evidence="9">Broad specificity amino-acid racemase</fullName>
        <ecNumber evidence="9">5.1.1.10</ecNumber>
    </recommendedName>
</protein>
<comment type="similarity">
    <text evidence="8 9">Belongs to the alanine racemase family. Bsr subfamily.</text>
</comment>
<gene>
    <name evidence="11" type="primary">alr</name>
    <name evidence="11" type="ORF">EIZ48_21945</name>
</gene>
<keyword evidence="4 9" id="KW-0574">Periplasm</keyword>
<evidence type="ECO:0000256" key="1">
    <source>
        <dbReference type="ARBA" id="ARBA00001933"/>
    </source>
</evidence>
<evidence type="ECO:0000313" key="11">
    <source>
        <dbReference type="EMBL" id="NBI55185.1"/>
    </source>
</evidence>
<evidence type="ECO:0000256" key="8">
    <source>
        <dbReference type="ARBA" id="ARBA00023456"/>
    </source>
</evidence>
<keyword evidence="7 9" id="KW-0413">Isomerase</keyword>
<dbReference type="InterPro" id="IPR011079">
    <property type="entry name" value="Ala_racemase_C"/>
</dbReference>
<comment type="subcellular location">
    <subcellularLocation>
        <location evidence="2 9">Periplasm</location>
    </subcellularLocation>
</comment>
<evidence type="ECO:0000256" key="5">
    <source>
        <dbReference type="ARBA" id="ARBA00022898"/>
    </source>
</evidence>
<keyword evidence="12" id="KW-1185">Reference proteome</keyword>
<comment type="function">
    <text evidence="9">Amino-acid racemase able to utilize a broad range of substrates.</text>
</comment>
<dbReference type="PANTHER" id="PTHR30511">
    <property type="entry name" value="ALANINE RACEMASE"/>
    <property type="match status" value="1"/>
</dbReference>
<dbReference type="EC" id="5.1.1.10" evidence="9"/>
<dbReference type="InterPro" id="IPR001608">
    <property type="entry name" value="Ala_racemase_N"/>
</dbReference>
<accession>A0ABW9YNE2</accession>
<proteinExistence type="inferred from homology"/>
<evidence type="ECO:0000256" key="9">
    <source>
        <dbReference type="HAMAP-Rule" id="MF_02212"/>
    </source>
</evidence>
<feature type="chain" id="PRO_5044931564" description="Broad specificity amino-acid racemase" evidence="9">
    <location>
        <begin position="21"/>
        <end position="404"/>
    </location>
</feature>
<dbReference type="GO" id="GO:0008784">
    <property type="term" value="F:alanine racemase activity"/>
    <property type="evidence" value="ECO:0007669"/>
    <property type="project" value="UniProtKB-EC"/>
</dbReference>
<dbReference type="NCBIfam" id="TIGR00492">
    <property type="entry name" value="alr"/>
    <property type="match status" value="1"/>
</dbReference>
<keyword evidence="6 9" id="KW-1015">Disulfide bond</keyword>
<dbReference type="Gene3D" id="3.20.20.10">
    <property type="entry name" value="Alanine racemase"/>
    <property type="match status" value="1"/>
</dbReference>
<evidence type="ECO:0000256" key="7">
    <source>
        <dbReference type="ARBA" id="ARBA00023235"/>
    </source>
</evidence>
<dbReference type="PROSITE" id="PS00395">
    <property type="entry name" value="ALANINE_RACEMASE"/>
    <property type="match status" value="1"/>
</dbReference>
<evidence type="ECO:0000256" key="3">
    <source>
        <dbReference type="ARBA" id="ARBA00022729"/>
    </source>
</evidence>
<dbReference type="InterPro" id="IPR009006">
    <property type="entry name" value="Ala_racemase/Decarboxylase_C"/>
</dbReference>
<dbReference type="EMBL" id="RSEJ01000027">
    <property type="protein sequence ID" value="NBI55185.1"/>
    <property type="molecule type" value="Genomic_DNA"/>
</dbReference>
<evidence type="ECO:0000259" key="10">
    <source>
        <dbReference type="SMART" id="SM01005"/>
    </source>
</evidence>
<dbReference type="SMART" id="SM01005">
    <property type="entry name" value="Ala_racemase_C"/>
    <property type="match status" value="1"/>
</dbReference>
<dbReference type="Pfam" id="PF00842">
    <property type="entry name" value="Ala_racemase_C"/>
    <property type="match status" value="1"/>
</dbReference>
<feature type="binding site" evidence="9">
    <location>
        <position position="345"/>
    </location>
    <ligand>
        <name>substrate</name>
    </ligand>
</feature>
<dbReference type="Gene3D" id="2.40.37.10">
    <property type="entry name" value="Lyase, Ornithine Decarboxylase, Chain A, domain 1"/>
    <property type="match status" value="1"/>
</dbReference>
<dbReference type="InterPro" id="IPR020622">
    <property type="entry name" value="Ala_racemase_pyridoxalP-BS"/>
</dbReference>
<feature type="active site" description="Proton acceptor" evidence="9">
    <location>
        <position position="297"/>
    </location>
</feature>
<dbReference type="Pfam" id="PF01168">
    <property type="entry name" value="Ala_racemase_N"/>
    <property type="match status" value="1"/>
</dbReference>
<dbReference type="SUPFAM" id="SSF50621">
    <property type="entry name" value="Alanine racemase C-terminal domain-like"/>
    <property type="match status" value="1"/>
</dbReference>
<evidence type="ECO:0000256" key="2">
    <source>
        <dbReference type="ARBA" id="ARBA00004418"/>
    </source>
</evidence>
<keyword evidence="5 9" id="KW-0663">Pyridoxal phosphate</keyword>
<dbReference type="CDD" id="cd06826">
    <property type="entry name" value="PLPDE_III_AR2"/>
    <property type="match status" value="1"/>
</dbReference>
<feature type="active site" description="Proton acceptor" evidence="9">
    <location>
        <position position="72"/>
    </location>
</feature>
<sequence length="404" mass="44163" precursor="true">MKLKLSLLALALTGHTAVDAAPLLVDFDNSEREERIQSSNAWLEIDTQAFSGNIQLLQNQLNAETKICAIMKADAYGNGIAGLMPSIIANQVPCVGITSNEEARVVRKHGYTGKIMRVRAASKNEIEAGLEYQMEELIGTKAQADQIIDIARAHGTTIPVHLALNTSGMGRNGLDLTTYEGQVEGVEIAGNPSLEIVGMMTHFPNEGLDEIKRKVDRFKVETQWLMDSAGLEREDITLHVANSYITLNLPEAHLDMVRPGGMLYGDYPATAPYQRIVSFKTRVASLHHFPAGSTIGYGSTKVLERDSVLANLPIGYSDGFARSLSNKADVLINGQRAKVMGMASMNTTMVDVTDIIDVQANDEVVIFGHQGAEHITGEETEEKSGRILPEHYTVWGATNPRIYR</sequence>
<dbReference type="Proteomes" id="UP000738517">
    <property type="component" value="Unassembled WGS sequence"/>
</dbReference>
<dbReference type="PANTHER" id="PTHR30511:SF0">
    <property type="entry name" value="ALANINE RACEMASE, CATABOLIC-RELATED"/>
    <property type="match status" value="1"/>
</dbReference>
<dbReference type="HAMAP" id="MF_02212">
    <property type="entry name" value="Bsr_racemase"/>
    <property type="match status" value="1"/>
</dbReference>